<reference evidence="4" key="1">
    <citation type="submission" date="2014-01" db="EMBL/GenBank/DDBJ databases">
        <title>The Genome Sequence of Anopheles melas CM1001059_A (V2).</title>
        <authorList>
            <consortium name="The Broad Institute Genomics Platform"/>
            <person name="Neafsey D.E."/>
            <person name="Besansky N."/>
            <person name="Howell P."/>
            <person name="Walton C."/>
            <person name="Young S.K."/>
            <person name="Zeng Q."/>
            <person name="Gargeya S."/>
            <person name="Fitzgerald M."/>
            <person name="Haas B."/>
            <person name="Abouelleil A."/>
            <person name="Allen A.W."/>
            <person name="Alvarado L."/>
            <person name="Arachchi H.M."/>
            <person name="Berlin A.M."/>
            <person name="Chapman S.B."/>
            <person name="Gainer-Dewar J."/>
            <person name="Goldberg J."/>
            <person name="Griggs A."/>
            <person name="Gujja S."/>
            <person name="Hansen M."/>
            <person name="Howarth C."/>
            <person name="Imamovic A."/>
            <person name="Ireland A."/>
            <person name="Larimer J."/>
            <person name="McCowan C."/>
            <person name="Murphy C."/>
            <person name="Pearson M."/>
            <person name="Poon T.W."/>
            <person name="Priest M."/>
            <person name="Roberts A."/>
            <person name="Saif S."/>
            <person name="Shea T."/>
            <person name="Sisk P."/>
            <person name="Sykes S."/>
            <person name="Wortman J."/>
            <person name="Nusbaum C."/>
            <person name="Birren B."/>
        </authorList>
    </citation>
    <scope>NUCLEOTIDE SEQUENCE [LARGE SCALE GENOMIC DNA]</scope>
    <source>
        <strain evidence="4">CM1001059</strain>
    </source>
</reference>
<proteinExistence type="predicted"/>
<feature type="transmembrane region" description="Helical" evidence="2">
    <location>
        <begin position="142"/>
        <end position="167"/>
    </location>
</feature>
<accession>A0A182UGY8</accession>
<keyword evidence="4" id="KW-1185">Reference proteome</keyword>
<protein>
    <recommendedName>
        <fullName evidence="5">Transmembrane protein 209</fullName>
    </recommendedName>
</protein>
<keyword evidence="2" id="KW-0812">Transmembrane</keyword>
<feature type="region of interest" description="Disordered" evidence="1">
    <location>
        <begin position="295"/>
        <end position="318"/>
    </location>
</feature>
<feature type="transmembrane region" description="Helical" evidence="2">
    <location>
        <begin position="18"/>
        <end position="38"/>
    </location>
</feature>
<feature type="transmembrane region" description="Helical" evidence="2">
    <location>
        <begin position="111"/>
        <end position="130"/>
    </location>
</feature>
<dbReference type="Pfam" id="PF09786">
    <property type="entry name" value="CytochromB561_N"/>
    <property type="match status" value="1"/>
</dbReference>
<dbReference type="GO" id="GO:0016020">
    <property type="term" value="C:membrane"/>
    <property type="evidence" value="ECO:0007669"/>
    <property type="project" value="TreeGrafter"/>
</dbReference>
<sequence>MNIAAEPTVQVALQVAHLLLQIAAGLLDAVDFLLFALLRFRQQLDRFSLIVREKHVPHQERDPYVVVQQLYFVARFFEIFQLVLPGSPVQCSPIVNRTLELNLNRKRSKECLRWGTVHILLLSVVLFDISNKCSYSFSNLYYVEYVAAAMLSCSMVYYYTCYFYYLFSAEPIRGTEQQRRILRFDANDSSFITTPLQAKQSASADNTPMNVSTSLLRSFHESSFSIASPRWVFSRGSPPIEPPRPPMLYDRNLSYEASPNVSGSSIKFSPALRKLGPPGDTILDDKFMETYAHEASMDKSNRSQKEQANNTDDSMNSSFGRYRFNDMSHLLKTSLYQLSSSVTPSKQLTKELETGPYNAFIDGSPEGLKKVSTTQLSTYVGNLRMWISLTILQRIEEEINIADQAFKSRGFADIQIGNIGLERLKKTAENQQLVSLYIPRLPLLIPFLEMSTNQEYLVQRIKDLAKGSCLADYRWNSGSAYKGISWDEHLPTDSAIIFHLFCTYLDSQLRPLPQPGGRPFFNRYVVVGDKKTTKETLAEVNTKNKAKCAILYSNPLKPKFNFVSDDKIHSCAYDRNNLFYVIIQFLMYMKTHHECSLEGINLGRSGINILCCIED</sequence>
<organism evidence="3 4">
    <name type="scientific">Anopheles melas</name>
    <dbReference type="NCBI Taxonomy" id="34690"/>
    <lineage>
        <taxon>Eukaryota</taxon>
        <taxon>Metazoa</taxon>
        <taxon>Ecdysozoa</taxon>
        <taxon>Arthropoda</taxon>
        <taxon>Hexapoda</taxon>
        <taxon>Insecta</taxon>
        <taxon>Pterygota</taxon>
        <taxon>Neoptera</taxon>
        <taxon>Endopterygota</taxon>
        <taxon>Diptera</taxon>
        <taxon>Nematocera</taxon>
        <taxon>Culicoidea</taxon>
        <taxon>Culicidae</taxon>
        <taxon>Anophelinae</taxon>
        <taxon>Anopheles</taxon>
    </lineage>
</organism>
<keyword evidence="2" id="KW-0472">Membrane</keyword>
<keyword evidence="2" id="KW-1133">Transmembrane helix</keyword>
<dbReference type="STRING" id="34690.A0A182UGY8"/>
<evidence type="ECO:0008006" key="5">
    <source>
        <dbReference type="Google" id="ProtNLM"/>
    </source>
</evidence>
<feature type="compositionally biased region" description="Basic and acidic residues" evidence="1">
    <location>
        <begin position="295"/>
        <end position="305"/>
    </location>
</feature>
<dbReference type="VEuPathDB" id="VectorBase:AMEC020216"/>
<evidence type="ECO:0000256" key="1">
    <source>
        <dbReference type="SAM" id="MobiDB-lite"/>
    </source>
</evidence>
<dbReference type="InterPro" id="IPR019176">
    <property type="entry name" value="Cytochrome_B561-rel"/>
</dbReference>
<name>A0A182UGY8_9DIPT</name>
<evidence type="ECO:0000313" key="3">
    <source>
        <dbReference type="EnsemblMetazoa" id="AMEC020216-PA"/>
    </source>
</evidence>
<dbReference type="AlphaFoldDB" id="A0A182UGY8"/>
<dbReference type="Proteomes" id="UP000075902">
    <property type="component" value="Unassembled WGS sequence"/>
</dbReference>
<dbReference type="PANTHER" id="PTHR21780:SF0">
    <property type="entry name" value="TRANSMEMBRANE PROTEIN 209"/>
    <property type="match status" value="1"/>
</dbReference>
<evidence type="ECO:0000313" key="4">
    <source>
        <dbReference type="Proteomes" id="UP000075902"/>
    </source>
</evidence>
<reference evidence="3" key="2">
    <citation type="submission" date="2020-05" db="UniProtKB">
        <authorList>
            <consortium name="EnsemblMetazoa"/>
        </authorList>
    </citation>
    <scope>IDENTIFICATION</scope>
    <source>
        <strain evidence="3">CM1001059</strain>
    </source>
</reference>
<feature type="compositionally biased region" description="Polar residues" evidence="1">
    <location>
        <begin position="306"/>
        <end position="318"/>
    </location>
</feature>
<dbReference type="PANTHER" id="PTHR21780">
    <property type="entry name" value="TRANSMEMBRANE PROTEIN 209"/>
    <property type="match status" value="1"/>
</dbReference>
<dbReference type="EnsemblMetazoa" id="AMEC020216-RA">
    <property type="protein sequence ID" value="AMEC020216-PA"/>
    <property type="gene ID" value="AMEC020216"/>
</dbReference>
<evidence type="ECO:0000256" key="2">
    <source>
        <dbReference type="SAM" id="Phobius"/>
    </source>
</evidence>